<evidence type="ECO:0000313" key="2">
    <source>
        <dbReference type="Proteomes" id="UP001212042"/>
    </source>
</evidence>
<name>A0ABT4X971_9PSED</name>
<comment type="caution">
    <text evidence="1">The sequence shown here is derived from an EMBL/GenBank/DDBJ whole genome shotgun (WGS) entry which is preliminary data.</text>
</comment>
<dbReference type="RefSeq" id="WP_271345868.1">
    <property type="nucleotide sequence ID" value="NZ_JAQJZJ010000001.1"/>
</dbReference>
<accession>A0ABT4X971</accession>
<dbReference type="Proteomes" id="UP001212042">
    <property type="component" value="Unassembled WGS sequence"/>
</dbReference>
<protein>
    <submittedName>
        <fullName evidence="1">Uncharacterized protein</fullName>
    </submittedName>
</protein>
<gene>
    <name evidence="1" type="ORF">PH586_00780</name>
</gene>
<keyword evidence="2" id="KW-1185">Reference proteome</keyword>
<sequence>MIKEKYPAGSDNVGVELNAWLWPAGLGRRKWRAQAQLCFKLAVPAGYAEADCSRSASYFQKTWSVDMWGDYSIADAESLRSN</sequence>
<proteinExistence type="predicted"/>
<dbReference type="EMBL" id="JAQJZJ010000001">
    <property type="protein sequence ID" value="MDA7084922.1"/>
    <property type="molecule type" value="Genomic_DNA"/>
</dbReference>
<evidence type="ECO:0000313" key="1">
    <source>
        <dbReference type="EMBL" id="MDA7084922.1"/>
    </source>
</evidence>
<organism evidence="1 2">
    <name type="scientific">Pseudomonas aestuarii</name>
    <dbReference type="NCBI Taxonomy" id="3018340"/>
    <lineage>
        <taxon>Bacteria</taxon>
        <taxon>Pseudomonadati</taxon>
        <taxon>Pseudomonadota</taxon>
        <taxon>Gammaproteobacteria</taxon>
        <taxon>Pseudomonadales</taxon>
        <taxon>Pseudomonadaceae</taxon>
        <taxon>Pseudomonas</taxon>
    </lineage>
</organism>
<reference evidence="1 2" key="1">
    <citation type="submission" date="2023-01" db="EMBL/GenBank/DDBJ databases">
        <title>Pseudomonas SA3-5T sp. nov., isolated from tidal flat sediment.</title>
        <authorList>
            <person name="Kim H.S."/>
            <person name="Kim J.-S."/>
            <person name="Suh M.K."/>
            <person name="Eom M.K."/>
            <person name="Lee J.-S."/>
        </authorList>
    </citation>
    <scope>NUCLEOTIDE SEQUENCE [LARGE SCALE GENOMIC DNA]</scope>
    <source>
        <strain evidence="1 2">SA3-5</strain>
    </source>
</reference>